<comment type="caution">
    <text evidence="2">The sequence shown here is derived from an EMBL/GenBank/DDBJ whole genome shotgun (WGS) entry which is preliminary data.</text>
</comment>
<reference evidence="2 3" key="1">
    <citation type="submission" date="2016-02" db="EMBL/GenBank/DDBJ databases">
        <title>Genome sequence of Clostridium tepidiprofundi DSM 19306.</title>
        <authorList>
            <person name="Poehlein A."/>
            <person name="Daniel R."/>
        </authorList>
    </citation>
    <scope>NUCLEOTIDE SEQUENCE [LARGE SCALE GENOMIC DNA]</scope>
    <source>
        <strain evidence="2 3">DSM 19306</strain>
    </source>
</reference>
<accession>A0A151B348</accession>
<dbReference type="OrthoDB" id="1884465at2"/>
<dbReference type="AlphaFoldDB" id="A0A151B348"/>
<dbReference type="Proteomes" id="UP000075531">
    <property type="component" value="Unassembled WGS sequence"/>
</dbReference>
<evidence type="ECO:0000313" key="2">
    <source>
        <dbReference type="EMBL" id="KYH34344.1"/>
    </source>
</evidence>
<sequence length="408" mass="48781">MEKNISEYCLNNERISDVIHLFEKNFELEYNDLKSKRKKELFIFSDFIFKNWYYSSLINDDKTSPANYINTQIHKKFGTKYMTVPHVNAKRNGKRALKFELNFKFFSLDNHPVVNDMKTFIEFCTPSVRFCKEEDFLVEDFEDLLVNINYNNMYYLIYLTEVAYELNLLKDMPSLHIKCAQVTDEVNTFFKLSKRKQFEKIFNASIAVSSKILLRQLVFLENTFTEDFIIYLLDNNMIVDDIYKKMYSKLNIDISFLFSDNKLSGMEDFDEFTSKHKEAKMIMASMTILDIFFGMWFVNVFGYYLQVIQPICIDYYEIGHHLENFCAAFDGKLPLEPFLFKCPYAYDLTPLGEKILSKYKTPKKKKFQQFEKYTKFNNVFARIVNFDFENDKNFQYLLENMNFPSQLK</sequence>
<dbReference type="RefSeq" id="WP_066825542.1">
    <property type="nucleotide sequence ID" value="NZ_LTBA01000019.1"/>
</dbReference>
<gene>
    <name evidence="2" type="ORF">CLTEP_17690</name>
</gene>
<name>A0A151B348_9CLOT</name>
<evidence type="ECO:0000256" key="1">
    <source>
        <dbReference type="SAM" id="Phobius"/>
    </source>
</evidence>
<protein>
    <submittedName>
        <fullName evidence="2">Uncharacterized protein</fullName>
    </submittedName>
</protein>
<organism evidence="2 3">
    <name type="scientific">Clostridium tepidiprofundi DSM 19306</name>
    <dbReference type="NCBI Taxonomy" id="1121338"/>
    <lineage>
        <taxon>Bacteria</taxon>
        <taxon>Bacillati</taxon>
        <taxon>Bacillota</taxon>
        <taxon>Clostridia</taxon>
        <taxon>Eubacteriales</taxon>
        <taxon>Clostridiaceae</taxon>
        <taxon>Clostridium</taxon>
    </lineage>
</organism>
<keyword evidence="3" id="KW-1185">Reference proteome</keyword>
<feature type="transmembrane region" description="Helical" evidence="1">
    <location>
        <begin position="282"/>
        <end position="305"/>
    </location>
</feature>
<keyword evidence="1" id="KW-0812">Transmembrane</keyword>
<dbReference type="PATRIC" id="fig|1121338.3.peg.1810"/>
<keyword evidence="1" id="KW-1133">Transmembrane helix</keyword>
<evidence type="ECO:0000313" key="3">
    <source>
        <dbReference type="Proteomes" id="UP000075531"/>
    </source>
</evidence>
<proteinExistence type="predicted"/>
<keyword evidence="1" id="KW-0472">Membrane</keyword>
<dbReference type="EMBL" id="LTBA01000019">
    <property type="protein sequence ID" value="KYH34344.1"/>
    <property type="molecule type" value="Genomic_DNA"/>
</dbReference>